<accession>A0A0C3PWE9</accession>
<evidence type="ECO:0000313" key="1">
    <source>
        <dbReference type="EMBL" id="KIP12293.1"/>
    </source>
</evidence>
<protein>
    <submittedName>
        <fullName evidence="1">Uncharacterized protein</fullName>
    </submittedName>
</protein>
<gene>
    <name evidence="1" type="ORF">PHLGIDRAFT_329320</name>
</gene>
<name>A0A0C3PWE9_PHLG1</name>
<evidence type="ECO:0000313" key="2">
    <source>
        <dbReference type="Proteomes" id="UP000053257"/>
    </source>
</evidence>
<dbReference type="AlphaFoldDB" id="A0A0C3PWE9"/>
<proteinExistence type="predicted"/>
<dbReference type="EMBL" id="KN840440">
    <property type="protein sequence ID" value="KIP12293.1"/>
    <property type="molecule type" value="Genomic_DNA"/>
</dbReference>
<reference evidence="1 2" key="1">
    <citation type="journal article" date="2014" name="PLoS Genet.">
        <title>Analysis of the Phlebiopsis gigantea genome, transcriptome and secretome provides insight into its pioneer colonization strategies of wood.</title>
        <authorList>
            <person name="Hori C."/>
            <person name="Ishida T."/>
            <person name="Igarashi K."/>
            <person name="Samejima M."/>
            <person name="Suzuki H."/>
            <person name="Master E."/>
            <person name="Ferreira P."/>
            <person name="Ruiz-Duenas F.J."/>
            <person name="Held B."/>
            <person name="Canessa P."/>
            <person name="Larrondo L.F."/>
            <person name="Schmoll M."/>
            <person name="Druzhinina I.S."/>
            <person name="Kubicek C.P."/>
            <person name="Gaskell J.A."/>
            <person name="Kersten P."/>
            <person name="St John F."/>
            <person name="Glasner J."/>
            <person name="Sabat G."/>
            <person name="Splinter BonDurant S."/>
            <person name="Syed K."/>
            <person name="Yadav J."/>
            <person name="Mgbeahuruike A.C."/>
            <person name="Kovalchuk A."/>
            <person name="Asiegbu F.O."/>
            <person name="Lackner G."/>
            <person name="Hoffmeister D."/>
            <person name="Rencoret J."/>
            <person name="Gutierrez A."/>
            <person name="Sun H."/>
            <person name="Lindquist E."/>
            <person name="Barry K."/>
            <person name="Riley R."/>
            <person name="Grigoriev I.V."/>
            <person name="Henrissat B."/>
            <person name="Kues U."/>
            <person name="Berka R.M."/>
            <person name="Martinez A.T."/>
            <person name="Covert S.F."/>
            <person name="Blanchette R.A."/>
            <person name="Cullen D."/>
        </authorList>
    </citation>
    <scope>NUCLEOTIDE SEQUENCE [LARGE SCALE GENOMIC DNA]</scope>
    <source>
        <strain evidence="1 2">11061_1 CR5-6</strain>
    </source>
</reference>
<dbReference type="HOGENOM" id="CLU_1806910_0_0_1"/>
<dbReference type="Proteomes" id="UP000053257">
    <property type="component" value="Unassembled WGS sequence"/>
</dbReference>
<keyword evidence="2" id="KW-1185">Reference proteome</keyword>
<organism evidence="1 2">
    <name type="scientific">Phlebiopsis gigantea (strain 11061_1 CR5-6)</name>
    <name type="common">White-rot fungus</name>
    <name type="synonym">Peniophora gigantea</name>
    <dbReference type="NCBI Taxonomy" id="745531"/>
    <lineage>
        <taxon>Eukaryota</taxon>
        <taxon>Fungi</taxon>
        <taxon>Dikarya</taxon>
        <taxon>Basidiomycota</taxon>
        <taxon>Agaricomycotina</taxon>
        <taxon>Agaricomycetes</taxon>
        <taxon>Polyporales</taxon>
        <taxon>Phanerochaetaceae</taxon>
        <taxon>Phlebiopsis</taxon>
    </lineage>
</organism>
<sequence>MKRSMDHYFPYLLESRVSSRGRSHASIFVTEILEQLCTLLSITAEGAQERGLDRGECSAMVCENWSRGDIMIKQCQGCKMLDIARRSVRRHIGKNIEQTAPVVDMSASDISPSVHSWNRTAAKISLQVLLACIARTGDYLASA</sequence>